<gene>
    <name evidence="1" type="ORF">SITYG_10060</name>
</gene>
<dbReference type="InterPro" id="IPR028954">
    <property type="entry name" value="Imm59"/>
</dbReference>
<sequence length="51" mass="6329">MIDIKQLKREIENKIKEKGLESPYYIPFDKKNSQPWVFHLFYKDGKFMMKF</sequence>
<protein>
    <submittedName>
        <fullName evidence="1">Uncharacterized protein</fullName>
    </submittedName>
</protein>
<proteinExistence type="predicted"/>
<dbReference type="RefSeq" id="WP_158467589.1">
    <property type="nucleotide sequence ID" value="NZ_AP014880.1"/>
</dbReference>
<organism evidence="1 2">
    <name type="scientific">Streptococcus intermedius</name>
    <dbReference type="NCBI Taxonomy" id="1338"/>
    <lineage>
        <taxon>Bacteria</taxon>
        <taxon>Bacillati</taxon>
        <taxon>Bacillota</taxon>
        <taxon>Bacilli</taxon>
        <taxon>Lactobacillales</taxon>
        <taxon>Streptococcaceae</taxon>
        <taxon>Streptococcus</taxon>
        <taxon>Streptococcus anginosus group</taxon>
    </lineage>
</organism>
<dbReference type="AlphaFoldDB" id="A0AAD1C7N7"/>
<dbReference type="EMBL" id="AP014880">
    <property type="protein sequence ID" value="BAW16987.1"/>
    <property type="molecule type" value="Genomic_DNA"/>
</dbReference>
<name>A0AAD1C7N7_STRIT</name>
<accession>A0AAD1C7N7</accession>
<evidence type="ECO:0000313" key="2">
    <source>
        <dbReference type="Proteomes" id="UP000217792"/>
    </source>
</evidence>
<dbReference type="Proteomes" id="UP000217792">
    <property type="component" value="Chromosome"/>
</dbReference>
<reference evidence="1 2" key="1">
    <citation type="journal article" date="2017" name="Infect. Immun.">
        <title>Characterization of the Pathogenicity of Streptococcus intermedius TYG1620 Isolated from a Human Brain Abscess Based on the Complete Genome Sequence with Transcriptome Analysis and Transposon Mutagenesis in a Murine Subcutaneous Abscess Model.</title>
        <authorList>
            <person name="Hasegawa N."/>
            <person name="Sekizuka T."/>
            <person name="Sugi Y."/>
            <person name="Kawakami N."/>
            <person name="Ogasawara Y."/>
            <person name="Kato K."/>
            <person name="Yamashita A."/>
            <person name="Takeuchi F."/>
            <person name="Kuroda M."/>
        </authorList>
    </citation>
    <scope>NUCLEOTIDE SEQUENCE [LARGE SCALE GENOMIC DNA]</scope>
    <source>
        <strain evidence="1 2">TYG1620</strain>
    </source>
</reference>
<evidence type="ECO:0000313" key="1">
    <source>
        <dbReference type="EMBL" id="BAW16987.1"/>
    </source>
</evidence>
<dbReference type="Pfam" id="PF15597">
    <property type="entry name" value="Imm59"/>
    <property type="match status" value="1"/>
</dbReference>